<keyword evidence="12" id="KW-0539">Nucleus</keyword>
<dbReference type="GO" id="GO:0006281">
    <property type="term" value="P:DNA repair"/>
    <property type="evidence" value="ECO:0007669"/>
    <property type="project" value="UniProtKB-KW"/>
</dbReference>
<dbReference type="OrthoDB" id="342264at2759"/>
<comment type="subcellular location">
    <subcellularLocation>
        <location evidence="2">Chromosome</location>
    </subcellularLocation>
    <subcellularLocation>
        <location evidence="1">Nucleus</location>
    </subcellularLocation>
</comment>
<feature type="compositionally biased region" description="Basic and acidic residues" evidence="14">
    <location>
        <begin position="1069"/>
        <end position="1091"/>
    </location>
</feature>
<feature type="compositionally biased region" description="Basic and acidic residues" evidence="14">
    <location>
        <begin position="1562"/>
        <end position="1577"/>
    </location>
</feature>
<dbReference type="GO" id="GO:0005694">
    <property type="term" value="C:chromosome"/>
    <property type="evidence" value="ECO:0007669"/>
    <property type="project" value="UniProtKB-SubCell"/>
</dbReference>
<evidence type="ECO:0000256" key="6">
    <source>
        <dbReference type="ARBA" id="ARBA00022553"/>
    </source>
</evidence>
<feature type="compositionally biased region" description="Basic and acidic residues" evidence="14">
    <location>
        <begin position="1199"/>
        <end position="1216"/>
    </location>
</feature>
<keyword evidence="10" id="KW-0007">Acetylation</keyword>
<evidence type="ECO:0000256" key="5">
    <source>
        <dbReference type="ARBA" id="ARBA00022499"/>
    </source>
</evidence>
<feature type="compositionally biased region" description="Basic and acidic residues" evidence="14">
    <location>
        <begin position="1491"/>
        <end position="1501"/>
    </location>
</feature>
<organism evidence="17 19">
    <name type="scientific">Crassostrea virginica</name>
    <name type="common">Eastern oyster</name>
    <dbReference type="NCBI Taxonomy" id="6565"/>
    <lineage>
        <taxon>Eukaryota</taxon>
        <taxon>Metazoa</taxon>
        <taxon>Spiralia</taxon>
        <taxon>Lophotrochozoa</taxon>
        <taxon>Mollusca</taxon>
        <taxon>Bivalvia</taxon>
        <taxon>Autobranchia</taxon>
        <taxon>Pteriomorphia</taxon>
        <taxon>Ostreida</taxon>
        <taxon>Ostreoidea</taxon>
        <taxon>Ostreidae</taxon>
        <taxon>Crassostrea</taxon>
    </lineage>
</organism>
<dbReference type="InterPro" id="IPR036420">
    <property type="entry name" value="BRCT_dom_sf"/>
</dbReference>
<feature type="compositionally biased region" description="Basic residues" evidence="14">
    <location>
        <begin position="1019"/>
        <end position="1028"/>
    </location>
</feature>
<dbReference type="Pfam" id="PF16589">
    <property type="entry name" value="BRCT_2"/>
    <property type="match status" value="1"/>
</dbReference>
<feature type="compositionally biased region" description="Basic and acidic residues" evidence="14">
    <location>
        <begin position="903"/>
        <end position="912"/>
    </location>
</feature>
<feature type="compositionally biased region" description="Basic and acidic residues" evidence="14">
    <location>
        <begin position="196"/>
        <end position="205"/>
    </location>
</feature>
<dbReference type="GO" id="GO:0005634">
    <property type="term" value="C:nucleus"/>
    <property type="evidence" value="ECO:0007669"/>
    <property type="project" value="UniProtKB-SubCell"/>
</dbReference>
<dbReference type="InterPro" id="IPR000253">
    <property type="entry name" value="FHA_dom"/>
</dbReference>
<feature type="compositionally biased region" description="Polar residues" evidence="14">
    <location>
        <begin position="826"/>
        <end position="835"/>
    </location>
</feature>
<feature type="region of interest" description="Disordered" evidence="14">
    <location>
        <begin position="134"/>
        <end position="162"/>
    </location>
</feature>
<evidence type="ECO:0000256" key="9">
    <source>
        <dbReference type="ARBA" id="ARBA00022843"/>
    </source>
</evidence>
<feature type="compositionally biased region" description="Basic and acidic residues" evidence="14">
    <location>
        <begin position="738"/>
        <end position="753"/>
    </location>
</feature>
<dbReference type="InterPro" id="IPR051579">
    <property type="entry name" value="DDR_Transcriptional_Reg"/>
</dbReference>
<feature type="compositionally biased region" description="Polar residues" evidence="14">
    <location>
        <begin position="135"/>
        <end position="150"/>
    </location>
</feature>
<feature type="region of interest" description="Disordered" evidence="14">
    <location>
        <begin position="681"/>
        <end position="839"/>
    </location>
</feature>
<dbReference type="PANTHER" id="PTHR23196">
    <property type="entry name" value="PAX TRANSCRIPTION ACTIVATION DOMAIN INTERACTING PROTEIN"/>
    <property type="match status" value="1"/>
</dbReference>
<dbReference type="CDD" id="cd22665">
    <property type="entry name" value="FHA_MDC1"/>
    <property type="match status" value="1"/>
</dbReference>
<feature type="compositionally biased region" description="Basic and acidic residues" evidence="14">
    <location>
        <begin position="1235"/>
        <end position="1266"/>
    </location>
</feature>
<feature type="domain" description="BRCT" evidence="16">
    <location>
        <begin position="1623"/>
        <end position="1687"/>
    </location>
</feature>
<evidence type="ECO:0000256" key="8">
    <source>
        <dbReference type="ARBA" id="ARBA00022763"/>
    </source>
</evidence>
<evidence type="ECO:0000256" key="4">
    <source>
        <dbReference type="ARBA" id="ARBA00022454"/>
    </source>
</evidence>
<evidence type="ECO:0000313" key="19">
    <source>
        <dbReference type="RefSeq" id="XP_022314102.1"/>
    </source>
</evidence>
<feature type="compositionally biased region" description="Basic residues" evidence="14">
    <location>
        <begin position="1282"/>
        <end position="1292"/>
    </location>
</feature>
<feature type="compositionally biased region" description="Basic residues" evidence="14">
    <location>
        <begin position="935"/>
        <end position="947"/>
    </location>
</feature>
<keyword evidence="6" id="KW-0597">Phosphoprotein</keyword>
<feature type="compositionally biased region" description="Basic residues" evidence="14">
    <location>
        <begin position="728"/>
        <end position="737"/>
    </location>
</feature>
<evidence type="ECO:0000259" key="16">
    <source>
        <dbReference type="PROSITE" id="PS50172"/>
    </source>
</evidence>
<feature type="region of interest" description="Disordered" evidence="14">
    <location>
        <begin position="190"/>
        <end position="385"/>
    </location>
</feature>
<dbReference type="SUPFAM" id="SSF49879">
    <property type="entry name" value="SMAD/FHA domain"/>
    <property type="match status" value="1"/>
</dbReference>
<evidence type="ECO:0000256" key="1">
    <source>
        <dbReference type="ARBA" id="ARBA00004123"/>
    </source>
</evidence>
<accession>A0A8B8CE96</accession>
<keyword evidence="13" id="KW-0131">Cell cycle</keyword>
<feature type="compositionally biased region" description="Polar residues" evidence="14">
    <location>
        <begin position="1189"/>
        <end position="1198"/>
    </location>
</feature>
<feature type="compositionally biased region" description="Basic and acidic residues" evidence="14">
    <location>
        <begin position="1032"/>
        <end position="1049"/>
    </location>
</feature>
<keyword evidence="5" id="KW-1017">Isopeptide bond</keyword>
<protein>
    <recommendedName>
        <fullName evidence="3">Mediator of DNA damage checkpoint protein 1</fullName>
    </recommendedName>
</protein>
<feature type="compositionally biased region" description="Basic and acidic residues" evidence="14">
    <location>
        <begin position="1331"/>
        <end position="1340"/>
    </location>
</feature>
<keyword evidence="17" id="KW-1185">Reference proteome</keyword>
<feature type="compositionally biased region" description="Basic and acidic residues" evidence="14">
    <location>
        <begin position="960"/>
        <end position="978"/>
    </location>
</feature>
<dbReference type="PROSITE" id="PS50172">
    <property type="entry name" value="BRCT"/>
    <property type="match status" value="2"/>
</dbReference>
<feature type="compositionally biased region" description="Basic and acidic residues" evidence="14">
    <location>
        <begin position="214"/>
        <end position="223"/>
    </location>
</feature>
<feature type="domain" description="BRCT" evidence="16">
    <location>
        <begin position="1708"/>
        <end position="1799"/>
    </location>
</feature>
<feature type="compositionally biased region" description="Low complexity" evidence="14">
    <location>
        <begin position="1473"/>
        <end position="1483"/>
    </location>
</feature>
<evidence type="ECO:0000313" key="18">
    <source>
        <dbReference type="RefSeq" id="XP_022314101.1"/>
    </source>
</evidence>
<evidence type="ECO:0000256" key="14">
    <source>
        <dbReference type="SAM" id="MobiDB-lite"/>
    </source>
</evidence>
<feature type="compositionally biased region" description="Basic residues" evidence="14">
    <location>
        <begin position="1428"/>
        <end position="1437"/>
    </location>
</feature>
<evidence type="ECO:0000256" key="3">
    <source>
        <dbReference type="ARBA" id="ARBA00015014"/>
    </source>
</evidence>
<feature type="compositionally biased region" description="Polar residues" evidence="14">
    <location>
        <begin position="1540"/>
        <end position="1552"/>
    </location>
</feature>
<gene>
    <name evidence="18 19" type="primary">LOC111118780</name>
</gene>
<evidence type="ECO:0000256" key="7">
    <source>
        <dbReference type="ARBA" id="ARBA00022737"/>
    </source>
</evidence>
<dbReference type="PANTHER" id="PTHR23196:SF34">
    <property type="entry name" value="MEDIATOR OF DNA DAMAGE CHECKPOINT PROTEIN 1"/>
    <property type="match status" value="1"/>
</dbReference>
<evidence type="ECO:0000256" key="12">
    <source>
        <dbReference type="ARBA" id="ARBA00023242"/>
    </source>
</evidence>
<keyword evidence="4" id="KW-0158">Chromosome</keyword>
<feature type="compositionally biased region" description="Acidic residues" evidence="14">
    <location>
        <begin position="1050"/>
        <end position="1064"/>
    </location>
</feature>
<dbReference type="Gene3D" id="2.60.200.20">
    <property type="match status" value="1"/>
</dbReference>
<feature type="region of interest" description="Disordered" evidence="14">
    <location>
        <begin position="903"/>
        <end position="1600"/>
    </location>
</feature>
<dbReference type="InterPro" id="IPR001357">
    <property type="entry name" value="BRCT_dom"/>
</dbReference>
<proteinExistence type="predicted"/>
<dbReference type="RefSeq" id="XP_022314102.1">
    <property type="nucleotide sequence ID" value="XM_022458394.1"/>
</dbReference>
<evidence type="ECO:0000256" key="13">
    <source>
        <dbReference type="ARBA" id="ARBA00023306"/>
    </source>
</evidence>
<dbReference type="PROSITE" id="PS50006">
    <property type="entry name" value="FHA_DOMAIN"/>
    <property type="match status" value="1"/>
</dbReference>
<feature type="compositionally biased region" description="Acidic residues" evidence="14">
    <location>
        <begin position="353"/>
        <end position="379"/>
    </location>
</feature>
<dbReference type="Gene3D" id="3.40.50.10190">
    <property type="entry name" value="BRCT domain"/>
    <property type="match status" value="2"/>
</dbReference>
<evidence type="ECO:0000259" key="15">
    <source>
        <dbReference type="PROSITE" id="PS50006"/>
    </source>
</evidence>
<reference evidence="18 19" key="1">
    <citation type="submission" date="2025-04" db="UniProtKB">
        <authorList>
            <consortium name="RefSeq"/>
        </authorList>
    </citation>
    <scope>IDENTIFICATION</scope>
    <source>
        <tissue evidence="18 19">Whole sample</tissue>
    </source>
</reference>
<dbReference type="Proteomes" id="UP000694844">
    <property type="component" value="Chromosome 2"/>
</dbReference>
<dbReference type="Pfam" id="PF16770">
    <property type="entry name" value="RTT107_BRCT_5"/>
    <property type="match status" value="1"/>
</dbReference>
<keyword evidence="8" id="KW-0227">DNA damage</keyword>
<name>A0A8B8CE96_CRAVI</name>
<evidence type="ECO:0000256" key="11">
    <source>
        <dbReference type="ARBA" id="ARBA00023204"/>
    </source>
</evidence>
<dbReference type="CDD" id="cd18441">
    <property type="entry name" value="BRCT_MDC1_rpt2"/>
    <property type="match status" value="1"/>
</dbReference>
<sequence>MSDLEQTQAIHLEDYDEETDEEVGNGEKKIVSFLKVLKQDEFPEKLYPLYDGDNVIGRQENTCSVVIPLKALSREHACIEIHGENHLIYDKGSRNKTKRGKFYLIPEVRYELKDKDALLFGDVNCVYIIGEPENTVDSETGSESGFQTAPTDPIGSGTGKSPQVTTLVYESEEDQYDSDNSVDLLQPTQAYVQRQDGNKKSRINFDMDTDEDESDKKSPDITVKETPAPRKTKGFRSAAVILPESGSETEEEDGGKQLEKKSLLLAPTQAFLAESEGETTEEDSPKKKILCAETQSFLEDKGKKTRSPHGIILESENEEDKDGDVPVVEIEEEEENSEDKSHLFANPTLACDLPEEEEEYGEDQDTEKESHETEEDPEAETQAVNDQTVAVTDETLDVSAVKGKSNVRVAVDKKKQRNAKDALQVENAANAATQKFSDGTDGDTLAVDKDECDATQLFDNKVTEAETVAMECEATLALNKKVSDMNALKSGKKATEAETVEFEYEATQDLDDKAAAAETVAMESEATQAFSRKIVEAETVPVECDATQILEEKITEVETAALECEATQVLDEKVSEVETVPVECDATQVLDEKGAELGTTSFEVELDVKSAQDEDMVVDDSSTNEKQAATVVVEAETDVNIHNAETVPVGCDETQVLEDLTTKESKDSPLKTVAVECEPTQILSDAQGGGEKSTDEVVKKRGRGKKGTSKTETKPSVPEDHEEVQPKRSGRLSKRKSLQSEDKPIEKTQEASKKGRGKRGKGGNKVEDIAEETDEDRENTTEKESDGEKKTTEDEKECITEKTTDAMDGTNSKLKNLSPEKGMNVKDSTGPMTTVSDEELEPTQAYCMEIDGTNVKDSTGPMTKVSDEEIEPTQAYCMEIDDQEESNTPPISDVLGVEVEDGTPKEPVKFMDSEPDILPIPIPPSSPHRSALASPHRKSPTPKKVHFEKRESEFVLNEKTGSKLKTEIENKVPMEKAGGRTRRSLPNLSQPAGPSKGRRGRSSVDPMLKVEDMDEPTKAKGRRGRAKAQKPSNEESTKKGGRENHWREVNEEETPPLEETENASEETQAIDKESTSKAEQETVKEAVEIKGKGKRGRTKAQKPCNEETTKKGGRGNHLSEVIEEETPPLEEIQAFEKESTPERVSIGEHETVKETVEIKGKGKRGKRGSKAPAVVDKDPSGVDNEQSEEINNQRPGTSQKKDKEKVEEPTKLEGKVVKSGRGKRKKNETSEAEEIDKNEFDDFEMDNKQSKTTKNKDSGKELKESLVEESVADEEDSSKTQSTKRTRGRKSILKPENIPSGKRGGRRSKVEEKTEEEDKQTSNENFEEESEREKTEENKISSRKSRKRDTLVVVNEETLTDSQQSSSSSRNKKSIKGTLKEDELKDMSEEVQDDDKVASESESKPVCKGRSNKIEEVSDVADSGKSQPKGKRKSVTKHRPDNEDNSEESQESVLSTETTMVRRGRGKAHPKQTSESQDSETSSGPTRKSRARESSVTKKAEEESESQELIEKKDSKTVKPSSKSRKSNVRDTSAVDLDTEMSSDSQDSSQTKAAKRGRGRHKTDEAKDEVSAKKTKMEPPSTPQHEKKSTKYTDSPSASLRRTSIIPSKPKVMFTVVTNEQGQKVVKDLGGHLVDAVHECTHLVTDKVRRTVKFLCCLARGIPIVNPLWLDSCKSSGMFVDHTPFLIKDEAAERQHKFVLHLSLEKASESSLLSGYKIHVTKSVKPDPANMKDIITCAGGEYLTTMPKKAGDKVLVISCPDDKAGCDSAIKAGITIVNAEFILTGILRQENAAENYILFEDKKRSRDSSVGGPPNKKRR</sequence>
<feature type="compositionally biased region" description="Basic and acidic residues" evidence="14">
    <location>
        <begin position="1378"/>
        <end position="1405"/>
    </location>
</feature>
<dbReference type="SUPFAM" id="SSF52113">
    <property type="entry name" value="BRCT domain"/>
    <property type="match status" value="1"/>
</dbReference>
<keyword evidence="7" id="KW-0677">Repeat</keyword>
<dbReference type="KEGG" id="cvn:111118780"/>
<keyword evidence="11" id="KW-0234">DNA repair</keyword>
<feature type="compositionally biased region" description="Basic and acidic residues" evidence="14">
    <location>
        <begin position="1008"/>
        <end position="1018"/>
    </location>
</feature>
<dbReference type="Pfam" id="PF00498">
    <property type="entry name" value="FHA"/>
    <property type="match status" value="1"/>
</dbReference>
<dbReference type="RefSeq" id="XP_022314101.1">
    <property type="nucleotide sequence ID" value="XM_022458393.1"/>
</dbReference>
<feature type="compositionally biased region" description="Basic and acidic residues" evidence="14">
    <location>
        <begin position="1134"/>
        <end position="1160"/>
    </location>
</feature>
<dbReference type="SMART" id="SM00292">
    <property type="entry name" value="BRCT"/>
    <property type="match status" value="1"/>
</dbReference>
<feature type="compositionally biased region" description="Basic and acidic residues" evidence="14">
    <location>
        <begin position="709"/>
        <end position="726"/>
    </location>
</feature>
<feature type="domain" description="FHA" evidence="15">
    <location>
        <begin position="54"/>
        <end position="104"/>
    </location>
</feature>
<evidence type="ECO:0000313" key="17">
    <source>
        <dbReference type="Proteomes" id="UP000694844"/>
    </source>
</evidence>
<dbReference type="GeneID" id="111118780"/>
<evidence type="ECO:0000256" key="10">
    <source>
        <dbReference type="ARBA" id="ARBA00022990"/>
    </source>
</evidence>
<evidence type="ECO:0000256" key="2">
    <source>
        <dbReference type="ARBA" id="ARBA00004286"/>
    </source>
</evidence>
<feature type="compositionally biased region" description="Basic and acidic residues" evidence="14">
    <location>
        <begin position="778"/>
        <end position="805"/>
    </location>
</feature>
<dbReference type="CDD" id="cd17744">
    <property type="entry name" value="BRCT_MDC1_rpt1"/>
    <property type="match status" value="1"/>
</dbReference>
<dbReference type="InterPro" id="IPR008984">
    <property type="entry name" value="SMAD_FHA_dom_sf"/>
</dbReference>
<keyword evidence="9" id="KW-0832">Ubl conjugation</keyword>